<sequence>MREIQLKDAKASLSSVIDQAIEGHPAIITRHGRKQAVVLSFEDYEKLANVPSFGRLLASFPGDEGDIPPRSAKPARSVVDF</sequence>
<evidence type="ECO:0000256" key="1">
    <source>
        <dbReference type="ARBA" id="ARBA00009981"/>
    </source>
</evidence>
<comment type="caution">
    <text evidence="3">The sequence shown here is derived from an EMBL/GenBank/DDBJ whole genome shotgun (WGS) entry which is preliminary data.</text>
</comment>
<dbReference type="Pfam" id="PF02604">
    <property type="entry name" value="PhdYeFM_antitox"/>
    <property type="match status" value="1"/>
</dbReference>
<evidence type="ECO:0000313" key="4">
    <source>
        <dbReference type="Proteomes" id="UP000295030"/>
    </source>
</evidence>
<comment type="similarity">
    <text evidence="1 2">Belongs to the phD/YefM antitoxin family.</text>
</comment>
<evidence type="ECO:0000313" key="3">
    <source>
        <dbReference type="EMBL" id="TCK19676.1"/>
    </source>
</evidence>
<dbReference type="RefSeq" id="WP_131837187.1">
    <property type="nucleotide sequence ID" value="NZ_SMFY01000005.1"/>
</dbReference>
<dbReference type="InterPro" id="IPR036165">
    <property type="entry name" value="YefM-like_sf"/>
</dbReference>
<proteinExistence type="inferred from homology"/>
<comment type="function">
    <text evidence="2">Antitoxin component of a type II toxin-antitoxin (TA) system.</text>
</comment>
<dbReference type="Gene3D" id="3.40.1620.10">
    <property type="entry name" value="YefM-like domain"/>
    <property type="match status" value="1"/>
</dbReference>
<keyword evidence="4" id="KW-1185">Reference proteome</keyword>
<dbReference type="EMBL" id="SMFY01000005">
    <property type="protein sequence ID" value="TCK19676.1"/>
    <property type="molecule type" value="Genomic_DNA"/>
</dbReference>
<dbReference type="SUPFAM" id="SSF143120">
    <property type="entry name" value="YefM-like"/>
    <property type="match status" value="1"/>
</dbReference>
<gene>
    <name evidence="3" type="ORF">EV667_4122</name>
</gene>
<dbReference type="InterPro" id="IPR006442">
    <property type="entry name" value="Antitoxin_Phd/YefM"/>
</dbReference>
<protein>
    <recommendedName>
        <fullName evidence="2">Antitoxin</fullName>
    </recommendedName>
</protein>
<reference evidence="3 4" key="1">
    <citation type="submission" date="2019-03" db="EMBL/GenBank/DDBJ databases">
        <title>Genomic Encyclopedia of Type Strains, Phase IV (KMG-IV): sequencing the most valuable type-strain genomes for metagenomic binning, comparative biology and taxonomic classification.</title>
        <authorList>
            <person name="Goeker M."/>
        </authorList>
    </citation>
    <scope>NUCLEOTIDE SEQUENCE [LARGE SCALE GENOMIC DNA]</scope>
    <source>
        <strain evidence="3 4">DSM 101</strain>
    </source>
</reference>
<name>A0A4V2PH81_ANCAQ</name>
<organism evidence="3 4">
    <name type="scientific">Ancylobacter aquaticus</name>
    <dbReference type="NCBI Taxonomy" id="100"/>
    <lineage>
        <taxon>Bacteria</taxon>
        <taxon>Pseudomonadati</taxon>
        <taxon>Pseudomonadota</taxon>
        <taxon>Alphaproteobacteria</taxon>
        <taxon>Hyphomicrobiales</taxon>
        <taxon>Xanthobacteraceae</taxon>
        <taxon>Ancylobacter</taxon>
    </lineage>
</organism>
<dbReference type="OrthoDB" id="517402at2"/>
<dbReference type="AlphaFoldDB" id="A0A4V2PH81"/>
<evidence type="ECO:0000256" key="2">
    <source>
        <dbReference type="RuleBase" id="RU362080"/>
    </source>
</evidence>
<dbReference type="Proteomes" id="UP000295030">
    <property type="component" value="Unassembled WGS sequence"/>
</dbReference>
<accession>A0A4V2PH81</accession>
<dbReference type="NCBIfam" id="TIGR01552">
    <property type="entry name" value="phd_fam"/>
    <property type="match status" value="1"/>
</dbReference>